<evidence type="ECO:0000313" key="2">
    <source>
        <dbReference type="Proteomes" id="UP000499080"/>
    </source>
</evidence>
<dbReference type="AlphaFoldDB" id="A0A4Y2AZ88"/>
<proteinExistence type="predicted"/>
<comment type="caution">
    <text evidence="1">The sequence shown here is derived from an EMBL/GenBank/DDBJ whole genome shotgun (WGS) entry which is preliminary data.</text>
</comment>
<name>A0A4Y2AZ88_ARAVE</name>
<dbReference type="Proteomes" id="UP000499080">
    <property type="component" value="Unassembled WGS sequence"/>
</dbReference>
<gene>
    <name evidence="1" type="ORF">AVEN_117243_1</name>
</gene>
<sequence>MRTSFRTAGVKCSKGVPRTDIRSQNDRDVRSKKEHLRETLLLYLIVKTLHLNVTAYCGNMHHRRACVNAGLNGLGNSYGKKRIFGIRRMWCIMSFGNQAKQ</sequence>
<accession>A0A4Y2AZ88</accession>
<reference evidence="1 2" key="1">
    <citation type="journal article" date="2019" name="Sci. Rep.">
        <title>Orb-weaving spider Araneus ventricosus genome elucidates the spidroin gene catalogue.</title>
        <authorList>
            <person name="Kono N."/>
            <person name="Nakamura H."/>
            <person name="Ohtoshi R."/>
            <person name="Moran D.A.P."/>
            <person name="Shinohara A."/>
            <person name="Yoshida Y."/>
            <person name="Fujiwara M."/>
            <person name="Mori M."/>
            <person name="Tomita M."/>
            <person name="Arakawa K."/>
        </authorList>
    </citation>
    <scope>NUCLEOTIDE SEQUENCE [LARGE SCALE GENOMIC DNA]</scope>
</reference>
<dbReference type="EMBL" id="BGPR01000037">
    <property type="protein sequence ID" value="GBL84499.1"/>
    <property type="molecule type" value="Genomic_DNA"/>
</dbReference>
<keyword evidence="2" id="KW-1185">Reference proteome</keyword>
<protein>
    <submittedName>
        <fullName evidence="1">Uncharacterized protein</fullName>
    </submittedName>
</protein>
<organism evidence="1 2">
    <name type="scientific">Araneus ventricosus</name>
    <name type="common">Orbweaver spider</name>
    <name type="synonym">Epeira ventricosa</name>
    <dbReference type="NCBI Taxonomy" id="182803"/>
    <lineage>
        <taxon>Eukaryota</taxon>
        <taxon>Metazoa</taxon>
        <taxon>Ecdysozoa</taxon>
        <taxon>Arthropoda</taxon>
        <taxon>Chelicerata</taxon>
        <taxon>Arachnida</taxon>
        <taxon>Araneae</taxon>
        <taxon>Araneomorphae</taxon>
        <taxon>Entelegynae</taxon>
        <taxon>Araneoidea</taxon>
        <taxon>Araneidae</taxon>
        <taxon>Araneus</taxon>
    </lineage>
</organism>
<evidence type="ECO:0000313" key="1">
    <source>
        <dbReference type="EMBL" id="GBL84499.1"/>
    </source>
</evidence>